<reference evidence="2" key="2">
    <citation type="submission" date="2020-09" db="EMBL/GenBank/DDBJ databases">
        <authorList>
            <person name="Sun Q."/>
            <person name="Zhou Y."/>
        </authorList>
    </citation>
    <scope>NUCLEOTIDE SEQUENCE</scope>
    <source>
        <strain evidence="2">CGMCC 1.15320</strain>
    </source>
</reference>
<protein>
    <recommendedName>
        <fullName evidence="1">Metallo-beta-lactamase domain-containing protein</fullName>
    </recommendedName>
</protein>
<feature type="domain" description="Metallo-beta-lactamase" evidence="1">
    <location>
        <begin position="14"/>
        <end position="189"/>
    </location>
</feature>
<dbReference type="SMART" id="SM00849">
    <property type="entry name" value="Lactamase_B"/>
    <property type="match status" value="1"/>
</dbReference>
<evidence type="ECO:0000313" key="2">
    <source>
        <dbReference type="EMBL" id="GGA82627.1"/>
    </source>
</evidence>
<dbReference type="SUPFAM" id="SSF56281">
    <property type="entry name" value="Metallo-hydrolase/oxidoreductase"/>
    <property type="match status" value="1"/>
</dbReference>
<name>A0A916S3S0_9HYPH</name>
<dbReference type="Gene3D" id="3.60.15.10">
    <property type="entry name" value="Ribonuclease Z/Hydroxyacylglutathione hydrolase-like"/>
    <property type="match status" value="1"/>
</dbReference>
<gene>
    <name evidence="2" type="ORF">GCM10011385_41060</name>
</gene>
<evidence type="ECO:0000259" key="1">
    <source>
        <dbReference type="SMART" id="SM00849"/>
    </source>
</evidence>
<dbReference type="InterPro" id="IPR036866">
    <property type="entry name" value="RibonucZ/Hydroxyglut_hydro"/>
</dbReference>
<accession>A0A916S3S0</accession>
<keyword evidence="3" id="KW-1185">Reference proteome</keyword>
<dbReference type="RefSeq" id="WP_024849897.1">
    <property type="nucleotide sequence ID" value="NZ_BMIF01000028.1"/>
</dbReference>
<dbReference type="Pfam" id="PF00753">
    <property type="entry name" value="Lactamase_B"/>
    <property type="match status" value="1"/>
</dbReference>
<proteinExistence type="predicted"/>
<dbReference type="EMBL" id="BMIF01000028">
    <property type="protein sequence ID" value="GGA82627.1"/>
    <property type="molecule type" value="Genomic_DNA"/>
</dbReference>
<dbReference type="AlphaFoldDB" id="A0A916S3S0"/>
<evidence type="ECO:0000313" key="3">
    <source>
        <dbReference type="Proteomes" id="UP000636264"/>
    </source>
</evidence>
<sequence>MAVLTSVSGLNGKLPAAFVLELRGKRILLDLGEGPEPGVRPDATKLGCIDAIFLSHAHGDHVGSMDLWESLGSPPVYASAATFRGLVPQGINLPDAACHVLPLVGAVEILGIPFTVGRSGHAIGGLWLHAPDNGGILYMGDWSRETTILAFDTPPKAATVITDVSYCDRPQTLAEQIDDLARDAPAGAVLPVPQMGRGTELALRLTEAGRKVAVCPVVESEIRMLASEREGHVSDATREALTQLMPRLGRSVEADAESLIVVVEADHRESILPSLVQQEGRHFILTGHVAANSLGDSLLQQKRASRMPWNVHPPRGCNLWLADAVAAERVLPAFGAIADAPHLAAGLGARLSLSSPLAL</sequence>
<organism evidence="2 3">
    <name type="scientific">Nitratireductor aestuarii</name>
    <dbReference type="NCBI Taxonomy" id="1735103"/>
    <lineage>
        <taxon>Bacteria</taxon>
        <taxon>Pseudomonadati</taxon>
        <taxon>Pseudomonadota</taxon>
        <taxon>Alphaproteobacteria</taxon>
        <taxon>Hyphomicrobiales</taxon>
        <taxon>Phyllobacteriaceae</taxon>
        <taxon>Nitratireductor</taxon>
    </lineage>
</organism>
<reference evidence="2" key="1">
    <citation type="journal article" date="2014" name="Int. J. Syst. Evol. Microbiol.">
        <title>Complete genome sequence of Corynebacterium casei LMG S-19264T (=DSM 44701T), isolated from a smear-ripened cheese.</title>
        <authorList>
            <consortium name="US DOE Joint Genome Institute (JGI-PGF)"/>
            <person name="Walter F."/>
            <person name="Albersmeier A."/>
            <person name="Kalinowski J."/>
            <person name="Ruckert C."/>
        </authorList>
    </citation>
    <scope>NUCLEOTIDE SEQUENCE</scope>
    <source>
        <strain evidence="2">CGMCC 1.15320</strain>
    </source>
</reference>
<dbReference type="Proteomes" id="UP000636264">
    <property type="component" value="Unassembled WGS sequence"/>
</dbReference>
<dbReference type="InterPro" id="IPR001279">
    <property type="entry name" value="Metallo-B-lactamas"/>
</dbReference>
<comment type="caution">
    <text evidence="2">The sequence shown here is derived from an EMBL/GenBank/DDBJ whole genome shotgun (WGS) entry which is preliminary data.</text>
</comment>